<reference evidence="2" key="1">
    <citation type="journal article" date="2019" name="Int. J. Syst. Evol. Microbiol.">
        <title>The Global Catalogue of Microorganisms (GCM) 10K type strain sequencing project: providing services to taxonomists for standard genome sequencing and annotation.</title>
        <authorList>
            <consortium name="The Broad Institute Genomics Platform"/>
            <consortium name="The Broad Institute Genome Sequencing Center for Infectious Disease"/>
            <person name="Wu L."/>
            <person name="Ma J."/>
        </authorList>
    </citation>
    <scope>NUCLEOTIDE SEQUENCE [LARGE SCALE GENOMIC DNA]</scope>
    <source>
        <strain evidence="2">CCM 8930</strain>
    </source>
</reference>
<dbReference type="RefSeq" id="WP_137617028.1">
    <property type="nucleotide sequence ID" value="NZ_BJDI01000015.1"/>
</dbReference>
<evidence type="ECO:0000313" key="2">
    <source>
        <dbReference type="Proteomes" id="UP001596171"/>
    </source>
</evidence>
<protein>
    <submittedName>
        <fullName evidence="1">Uncharacterized protein</fullName>
    </submittedName>
</protein>
<proteinExistence type="predicted"/>
<gene>
    <name evidence="1" type="ORF">ACFP1L_03095</name>
</gene>
<dbReference type="Proteomes" id="UP001596171">
    <property type="component" value="Unassembled WGS sequence"/>
</dbReference>
<evidence type="ECO:0000313" key="1">
    <source>
        <dbReference type="EMBL" id="MFC6200882.1"/>
    </source>
</evidence>
<accession>A0ABW1SH62</accession>
<name>A0ABW1SH62_9LACO</name>
<sequence>MNNQYVLNLPNDNNFSNEEIEQATNLISEANKIVFLNNAVIDTQTKVASMYPIQTRSYGKNDIQIHWNYARIYLDKGQAKALMAAAISDGSTALGGFFGNVGGAAAGAAIGAYLSSVVGSDVKSGVWLDFNYFSKSVNNWGWQ</sequence>
<keyword evidence="2" id="KW-1185">Reference proteome</keyword>
<comment type="caution">
    <text evidence="1">The sequence shown here is derived from an EMBL/GenBank/DDBJ whole genome shotgun (WGS) entry which is preliminary data.</text>
</comment>
<organism evidence="1 2">
    <name type="scientific">Lactiplantibacillus nangangensis</name>
    <dbReference type="NCBI Taxonomy" id="2559917"/>
    <lineage>
        <taxon>Bacteria</taxon>
        <taxon>Bacillati</taxon>
        <taxon>Bacillota</taxon>
        <taxon>Bacilli</taxon>
        <taxon>Lactobacillales</taxon>
        <taxon>Lactobacillaceae</taxon>
        <taxon>Lactiplantibacillus</taxon>
    </lineage>
</organism>
<dbReference type="EMBL" id="JBHSSE010000007">
    <property type="protein sequence ID" value="MFC6200882.1"/>
    <property type="molecule type" value="Genomic_DNA"/>
</dbReference>